<name>A0A383RCQ2_PAEAL</name>
<sequence length="50" mass="5695">MLNPPASYAQSNRFKTIKPLFMNGIEQGLILCSTTAEHYNHFIHFLPKSS</sequence>
<gene>
    <name evidence="1" type="ORF">PBLR_13172</name>
</gene>
<evidence type="ECO:0000313" key="1">
    <source>
        <dbReference type="EMBL" id="SYX84750.1"/>
    </source>
</evidence>
<accession>A0A383RCQ2</accession>
<evidence type="ECO:0000313" key="2">
    <source>
        <dbReference type="Proteomes" id="UP000304148"/>
    </source>
</evidence>
<dbReference type="AlphaFoldDB" id="A0A383RCQ2"/>
<reference evidence="2" key="1">
    <citation type="submission" date="2018-08" db="EMBL/GenBank/DDBJ databases">
        <authorList>
            <person name="Chevrot R."/>
        </authorList>
    </citation>
    <scope>NUCLEOTIDE SEQUENCE [LARGE SCALE GENOMIC DNA]</scope>
</reference>
<dbReference type="EMBL" id="LS992241">
    <property type="protein sequence ID" value="SYX84750.1"/>
    <property type="molecule type" value="Genomic_DNA"/>
</dbReference>
<dbReference type="Proteomes" id="UP000304148">
    <property type="component" value="Chromosome"/>
</dbReference>
<proteinExistence type="predicted"/>
<protein>
    <submittedName>
        <fullName evidence="1">Uncharacterized protein</fullName>
    </submittedName>
</protein>
<organism evidence="1 2">
    <name type="scientific">Paenibacillus alvei</name>
    <name type="common">Bacillus alvei</name>
    <dbReference type="NCBI Taxonomy" id="44250"/>
    <lineage>
        <taxon>Bacteria</taxon>
        <taxon>Bacillati</taxon>
        <taxon>Bacillota</taxon>
        <taxon>Bacilli</taxon>
        <taxon>Bacillales</taxon>
        <taxon>Paenibacillaceae</taxon>
        <taxon>Paenibacillus</taxon>
    </lineage>
</organism>